<evidence type="ECO:0008006" key="3">
    <source>
        <dbReference type="Google" id="ProtNLM"/>
    </source>
</evidence>
<gene>
    <name evidence="1" type="ORF">SAMN05414137_121115</name>
</gene>
<dbReference type="Proteomes" id="UP000183015">
    <property type="component" value="Unassembled WGS sequence"/>
</dbReference>
<sequence>MTLFMDVHRGMTGITADQLMAAHQADLAIEAEEHVHFKQAWADPESGTVYCLSEAPSRDAVQRIHERAGHMADEIHAVPLSV</sequence>
<dbReference type="RefSeq" id="WP_042450787.1">
    <property type="nucleotide sequence ID" value="NZ_BBPN01000020.1"/>
</dbReference>
<evidence type="ECO:0000313" key="2">
    <source>
        <dbReference type="Proteomes" id="UP000183015"/>
    </source>
</evidence>
<proteinExistence type="predicted"/>
<dbReference type="InterPro" id="IPR025336">
    <property type="entry name" value="SCO4226-like"/>
</dbReference>
<dbReference type="OrthoDB" id="3696535at2"/>
<organism evidence="1 2">
    <name type="scientific">Streptacidiphilus jiangxiensis</name>
    <dbReference type="NCBI Taxonomy" id="235985"/>
    <lineage>
        <taxon>Bacteria</taxon>
        <taxon>Bacillati</taxon>
        <taxon>Actinomycetota</taxon>
        <taxon>Actinomycetes</taxon>
        <taxon>Kitasatosporales</taxon>
        <taxon>Streptomycetaceae</taxon>
        <taxon>Streptacidiphilus</taxon>
    </lineage>
</organism>
<dbReference type="NCBIfam" id="NF033706">
    <property type="entry name" value="Ni_bind_SCO4226"/>
    <property type="match status" value="1"/>
</dbReference>
<evidence type="ECO:0000313" key="1">
    <source>
        <dbReference type="EMBL" id="SEM24526.1"/>
    </source>
</evidence>
<dbReference type="Gene3D" id="3.30.70.3090">
    <property type="entry name" value="ORF SCO4226, nickel-binding ferredoxin-like monomer"/>
    <property type="match status" value="1"/>
</dbReference>
<name>A0A1H7WSK9_STRJI</name>
<dbReference type="EMBL" id="FOAZ01000021">
    <property type="protein sequence ID" value="SEM24526.1"/>
    <property type="molecule type" value="Genomic_DNA"/>
</dbReference>
<dbReference type="Pfam" id="PF14026">
    <property type="entry name" value="SCO4226-like"/>
    <property type="match status" value="1"/>
</dbReference>
<dbReference type="eggNOG" id="ENOG50334ZV">
    <property type="taxonomic scope" value="Bacteria"/>
</dbReference>
<reference evidence="2" key="1">
    <citation type="submission" date="2016-10" db="EMBL/GenBank/DDBJ databases">
        <authorList>
            <person name="Varghese N."/>
        </authorList>
    </citation>
    <scope>NUCLEOTIDE SEQUENCE [LARGE SCALE GENOMIC DNA]</scope>
    <source>
        <strain evidence="2">DSM 45096 / BCRC 16803 / CGMCC 4.1857 / CIP 109030 / JCM 12277 / KCTC 19219 / NBRC 100920 / 33214</strain>
    </source>
</reference>
<protein>
    <recommendedName>
        <fullName evidence="3">SCO4226 family nickel-binding protein</fullName>
    </recommendedName>
</protein>
<dbReference type="STRING" id="235985.SAMN05414137_121115"/>
<dbReference type="AlphaFoldDB" id="A0A1H7WSK9"/>
<accession>A0A1H7WSK9</accession>
<dbReference type="InterPro" id="IPR042557">
    <property type="entry name" value="SCO4226"/>
</dbReference>
<keyword evidence="2" id="KW-1185">Reference proteome</keyword>